<keyword evidence="4" id="KW-0804">Transcription</keyword>
<dbReference type="SMART" id="SM01019">
    <property type="entry name" value="B3"/>
    <property type="match status" value="1"/>
</dbReference>
<protein>
    <recommendedName>
        <fullName evidence="7">TF-B3 domain-containing protein</fullName>
    </recommendedName>
</protein>
<dbReference type="GO" id="GO:0003677">
    <property type="term" value="F:DNA binding"/>
    <property type="evidence" value="ECO:0007669"/>
    <property type="project" value="UniProtKB-KW"/>
</dbReference>
<dbReference type="Pfam" id="PF02362">
    <property type="entry name" value="B3"/>
    <property type="match status" value="1"/>
</dbReference>
<dbReference type="PROSITE" id="PS50863">
    <property type="entry name" value="B3"/>
    <property type="match status" value="1"/>
</dbReference>
<organism evidence="8 9">
    <name type="scientific">Corchorus olitorius</name>
    <dbReference type="NCBI Taxonomy" id="93759"/>
    <lineage>
        <taxon>Eukaryota</taxon>
        <taxon>Viridiplantae</taxon>
        <taxon>Streptophyta</taxon>
        <taxon>Embryophyta</taxon>
        <taxon>Tracheophyta</taxon>
        <taxon>Spermatophyta</taxon>
        <taxon>Magnoliopsida</taxon>
        <taxon>eudicotyledons</taxon>
        <taxon>Gunneridae</taxon>
        <taxon>Pentapetalae</taxon>
        <taxon>rosids</taxon>
        <taxon>malvids</taxon>
        <taxon>Malvales</taxon>
        <taxon>Malvaceae</taxon>
        <taxon>Grewioideae</taxon>
        <taxon>Apeibeae</taxon>
        <taxon>Corchorus</taxon>
    </lineage>
</organism>
<evidence type="ECO:0000256" key="3">
    <source>
        <dbReference type="ARBA" id="ARBA00023125"/>
    </source>
</evidence>
<dbReference type="InterPro" id="IPR050655">
    <property type="entry name" value="Plant_B3_domain"/>
</dbReference>
<dbReference type="AlphaFoldDB" id="A0A1R3K4T7"/>
<dbReference type="GO" id="GO:0005634">
    <property type="term" value="C:nucleus"/>
    <property type="evidence" value="ECO:0007669"/>
    <property type="project" value="UniProtKB-SubCell"/>
</dbReference>
<dbReference type="Proteomes" id="UP000187203">
    <property type="component" value="Unassembled WGS sequence"/>
</dbReference>
<evidence type="ECO:0000313" key="9">
    <source>
        <dbReference type="Proteomes" id="UP000187203"/>
    </source>
</evidence>
<evidence type="ECO:0000313" key="8">
    <source>
        <dbReference type="EMBL" id="OMP02101.1"/>
    </source>
</evidence>
<evidence type="ECO:0000259" key="7">
    <source>
        <dbReference type="PROSITE" id="PS50863"/>
    </source>
</evidence>
<evidence type="ECO:0000256" key="6">
    <source>
        <dbReference type="SAM" id="MobiDB-lite"/>
    </source>
</evidence>
<name>A0A1R3K4T7_9ROSI</name>
<reference evidence="9" key="1">
    <citation type="submission" date="2013-09" db="EMBL/GenBank/DDBJ databases">
        <title>Corchorus olitorius genome sequencing.</title>
        <authorList>
            <person name="Alam M."/>
            <person name="Haque M.S."/>
            <person name="Islam M.S."/>
            <person name="Emdad E.M."/>
            <person name="Islam M.M."/>
            <person name="Ahmed B."/>
            <person name="Halim A."/>
            <person name="Hossen Q.M.M."/>
            <person name="Hossain M.Z."/>
            <person name="Ahmed R."/>
            <person name="Khan M.M."/>
            <person name="Islam R."/>
            <person name="Rashid M.M."/>
            <person name="Khan S.A."/>
            <person name="Rahman M.S."/>
            <person name="Alam M."/>
            <person name="Yahiya A.S."/>
            <person name="Khan M.S."/>
            <person name="Azam M.S."/>
            <person name="Haque T."/>
            <person name="Lashkar M.Z.H."/>
            <person name="Akhand A.I."/>
            <person name="Morshed G."/>
            <person name="Roy S."/>
            <person name="Uddin K.S."/>
            <person name="Rabeya T."/>
            <person name="Hossain A.S."/>
            <person name="Chowdhury A."/>
            <person name="Snigdha A.R."/>
            <person name="Mortoza M.S."/>
            <person name="Matin S.A."/>
            <person name="Hoque S.M.E."/>
            <person name="Islam M.K."/>
            <person name="Roy D.K."/>
            <person name="Haider R."/>
            <person name="Moosa M.M."/>
            <person name="Elias S.M."/>
            <person name="Hasan A.M."/>
            <person name="Jahan S."/>
            <person name="Shafiuddin M."/>
            <person name="Mahmood N."/>
            <person name="Shommy N.S."/>
        </authorList>
    </citation>
    <scope>NUCLEOTIDE SEQUENCE [LARGE SCALE GENOMIC DNA]</scope>
    <source>
        <strain evidence="9">cv. O-4</strain>
    </source>
</reference>
<gene>
    <name evidence="8" type="ORF">COLO4_11358</name>
</gene>
<accession>A0A1R3K4T7</accession>
<dbReference type="CDD" id="cd10017">
    <property type="entry name" value="B3_DNA"/>
    <property type="match status" value="1"/>
</dbReference>
<dbReference type="InterPro" id="IPR003340">
    <property type="entry name" value="B3_DNA-bd"/>
</dbReference>
<feature type="region of interest" description="Disordered" evidence="6">
    <location>
        <begin position="261"/>
        <end position="287"/>
    </location>
</feature>
<dbReference type="PANTHER" id="PTHR31920:SF129">
    <property type="entry name" value="B3 DOMAIN-CONTAINING TRANSCRIPTION FACTOR VRN1-LIKE"/>
    <property type="match status" value="1"/>
</dbReference>
<dbReference type="PANTHER" id="PTHR31920">
    <property type="entry name" value="B3 DOMAIN-CONTAINING"/>
    <property type="match status" value="1"/>
</dbReference>
<evidence type="ECO:0000256" key="2">
    <source>
        <dbReference type="ARBA" id="ARBA00023015"/>
    </source>
</evidence>
<keyword evidence="3" id="KW-0238">DNA-binding</keyword>
<evidence type="ECO:0000256" key="4">
    <source>
        <dbReference type="ARBA" id="ARBA00023163"/>
    </source>
</evidence>
<dbReference type="InterPro" id="IPR015300">
    <property type="entry name" value="DNA-bd_pseudobarrel_sf"/>
</dbReference>
<feature type="domain" description="TF-B3" evidence="7">
    <location>
        <begin position="19"/>
        <end position="112"/>
    </location>
</feature>
<evidence type="ECO:0000256" key="1">
    <source>
        <dbReference type="ARBA" id="ARBA00004123"/>
    </source>
</evidence>
<dbReference type="STRING" id="93759.A0A1R3K4T7"/>
<comment type="caution">
    <text evidence="8">The sequence shown here is derived from an EMBL/GenBank/DDBJ whole genome shotgun (WGS) entry which is preliminary data.</text>
</comment>
<sequence length="308" mass="35071">MALQHGHGRWNGHLLEPHHFFKIVLEDAIQEGKLKIPSRFARDYGNALSNPVLLKVPTGAMWEVELTKCDGKIWLENGWKKFSEHYSLKHGYFLVFRLEGNSQFHVLIFDTSASEIKYPNGNRDEEIQPQEVKIEESEEEESIQIIDDISACRRDKPELQCGRPYKMMRTNPGDKTENITRFGCHNGSSVGKHVGKSTAVCRQLNSFEKSKVLQRAGFNSHNPYFILVMQSTYVGLGARSMYLAIPTDFARKHLKDDHGIIQKPVGLPSQSHKPSSKQTYEGASRQSSMRPIFKTVVRASCLKDKRVV</sequence>
<feature type="compositionally biased region" description="Polar residues" evidence="6">
    <location>
        <begin position="268"/>
        <end position="287"/>
    </location>
</feature>
<comment type="subcellular location">
    <subcellularLocation>
        <location evidence="1">Nucleus</location>
    </subcellularLocation>
</comment>
<dbReference type="Gene3D" id="2.40.330.10">
    <property type="entry name" value="DNA-binding pseudobarrel domain"/>
    <property type="match status" value="2"/>
</dbReference>
<dbReference type="EMBL" id="AWUE01014688">
    <property type="protein sequence ID" value="OMP02101.1"/>
    <property type="molecule type" value="Genomic_DNA"/>
</dbReference>
<dbReference type="SUPFAM" id="SSF101936">
    <property type="entry name" value="DNA-binding pseudobarrel domain"/>
    <property type="match status" value="1"/>
</dbReference>
<proteinExistence type="predicted"/>
<keyword evidence="2" id="KW-0805">Transcription regulation</keyword>
<dbReference type="OrthoDB" id="1688597at2759"/>
<evidence type="ECO:0000256" key="5">
    <source>
        <dbReference type="ARBA" id="ARBA00023242"/>
    </source>
</evidence>
<keyword evidence="9" id="KW-1185">Reference proteome</keyword>
<keyword evidence="5" id="KW-0539">Nucleus</keyword>